<dbReference type="Pfam" id="PF13211">
    <property type="entry name" value="DUF4019"/>
    <property type="match status" value="1"/>
</dbReference>
<dbReference type="Proteomes" id="UP001203423">
    <property type="component" value="Unassembled WGS sequence"/>
</dbReference>
<feature type="signal peptide" evidence="1">
    <location>
        <begin position="1"/>
        <end position="19"/>
    </location>
</feature>
<evidence type="ECO:0000313" key="2">
    <source>
        <dbReference type="EMBL" id="MCL1125044.1"/>
    </source>
</evidence>
<dbReference type="EMBL" id="JAKIKS010000038">
    <property type="protein sequence ID" value="MCL1125044.1"/>
    <property type="molecule type" value="Genomic_DNA"/>
</dbReference>
<sequence length="132" mass="14591">MTKNLIAALLVLLSPFAWSQQSTGSEPAKQWLTIIDTGAYAESWQKAGSLFKTQLSQQRWVETLQGIRAPLGEVISRSEFSAGNFSSLPGAPDGEYVVLQYQTRFQNKAASTEILTLSKKSGQWLTVGYFIK</sequence>
<keyword evidence="3" id="KW-1185">Reference proteome</keyword>
<dbReference type="InterPro" id="IPR025091">
    <property type="entry name" value="DUF4019"/>
</dbReference>
<gene>
    <name evidence="2" type="ORF">L2764_11295</name>
</gene>
<dbReference type="RefSeq" id="WP_248940319.1">
    <property type="nucleotide sequence ID" value="NZ_JAKIKS010000038.1"/>
</dbReference>
<keyword evidence="1" id="KW-0732">Signal</keyword>
<name>A0ABT0LBG2_9GAMM</name>
<comment type="caution">
    <text evidence="2">The sequence shown here is derived from an EMBL/GenBank/DDBJ whole genome shotgun (WGS) entry which is preliminary data.</text>
</comment>
<evidence type="ECO:0000313" key="3">
    <source>
        <dbReference type="Proteomes" id="UP001203423"/>
    </source>
</evidence>
<reference evidence="2 3" key="1">
    <citation type="submission" date="2022-01" db="EMBL/GenBank/DDBJ databases">
        <title>Whole genome-based taxonomy of the Shewanellaceae.</title>
        <authorList>
            <person name="Martin-Rodriguez A.J."/>
        </authorList>
    </citation>
    <scope>NUCLEOTIDE SEQUENCE [LARGE SCALE GENOMIC DNA]</scope>
    <source>
        <strain evidence="2 3">DSM 17177</strain>
    </source>
</reference>
<feature type="chain" id="PRO_5047371214" evidence="1">
    <location>
        <begin position="20"/>
        <end position="132"/>
    </location>
</feature>
<organism evidence="2 3">
    <name type="scientific">Shewanella surugensis</name>
    <dbReference type="NCBI Taxonomy" id="212020"/>
    <lineage>
        <taxon>Bacteria</taxon>
        <taxon>Pseudomonadati</taxon>
        <taxon>Pseudomonadota</taxon>
        <taxon>Gammaproteobacteria</taxon>
        <taxon>Alteromonadales</taxon>
        <taxon>Shewanellaceae</taxon>
        <taxon>Shewanella</taxon>
    </lineage>
</organism>
<evidence type="ECO:0000256" key="1">
    <source>
        <dbReference type="SAM" id="SignalP"/>
    </source>
</evidence>
<protein>
    <submittedName>
        <fullName evidence="2">DUF4019 domain-containing protein</fullName>
    </submittedName>
</protein>
<accession>A0ABT0LBG2</accession>
<proteinExistence type="predicted"/>